<evidence type="ECO:0000313" key="3">
    <source>
        <dbReference type="EnsemblPlants" id="AES65990"/>
    </source>
</evidence>
<organism evidence="2 4">
    <name type="scientific">Medicago truncatula</name>
    <name type="common">Barrel medic</name>
    <name type="synonym">Medicago tribuloides</name>
    <dbReference type="NCBI Taxonomy" id="3880"/>
    <lineage>
        <taxon>Eukaryota</taxon>
        <taxon>Viridiplantae</taxon>
        <taxon>Streptophyta</taxon>
        <taxon>Embryophyta</taxon>
        <taxon>Tracheophyta</taxon>
        <taxon>Spermatophyta</taxon>
        <taxon>Magnoliopsida</taxon>
        <taxon>eudicotyledons</taxon>
        <taxon>Gunneridae</taxon>
        <taxon>Pentapetalae</taxon>
        <taxon>rosids</taxon>
        <taxon>fabids</taxon>
        <taxon>Fabales</taxon>
        <taxon>Fabaceae</taxon>
        <taxon>Papilionoideae</taxon>
        <taxon>50 kb inversion clade</taxon>
        <taxon>NPAAA clade</taxon>
        <taxon>Hologalegina</taxon>
        <taxon>IRL clade</taxon>
        <taxon>Trifolieae</taxon>
        <taxon>Medicago</taxon>
    </lineage>
</organism>
<evidence type="ECO:0000256" key="1">
    <source>
        <dbReference type="SAM" id="SignalP"/>
    </source>
</evidence>
<feature type="signal peptide" evidence="1">
    <location>
        <begin position="1"/>
        <end position="25"/>
    </location>
</feature>
<keyword evidence="4" id="KW-1185">Reference proteome</keyword>
<accession>G7IGR2</accession>
<keyword evidence="2" id="KW-0472">Membrane</keyword>
<reference evidence="2 4" key="1">
    <citation type="journal article" date="2011" name="Nature">
        <title>The Medicago genome provides insight into the evolution of rhizobial symbioses.</title>
        <authorList>
            <person name="Young N.D."/>
            <person name="Debelle F."/>
            <person name="Oldroyd G.E."/>
            <person name="Geurts R."/>
            <person name="Cannon S.B."/>
            <person name="Udvardi M.K."/>
            <person name="Benedito V.A."/>
            <person name="Mayer K.F."/>
            <person name="Gouzy J."/>
            <person name="Schoof H."/>
            <person name="Van de Peer Y."/>
            <person name="Proost S."/>
            <person name="Cook D.R."/>
            <person name="Meyers B.C."/>
            <person name="Spannagl M."/>
            <person name="Cheung F."/>
            <person name="De Mita S."/>
            <person name="Krishnakumar V."/>
            <person name="Gundlach H."/>
            <person name="Zhou S."/>
            <person name="Mudge J."/>
            <person name="Bharti A.K."/>
            <person name="Murray J.D."/>
            <person name="Naoumkina M.A."/>
            <person name="Rosen B."/>
            <person name="Silverstein K.A."/>
            <person name="Tang H."/>
            <person name="Rombauts S."/>
            <person name="Zhao P.X."/>
            <person name="Zhou P."/>
            <person name="Barbe V."/>
            <person name="Bardou P."/>
            <person name="Bechner M."/>
            <person name="Bellec A."/>
            <person name="Berger A."/>
            <person name="Berges H."/>
            <person name="Bidwell S."/>
            <person name="Bisseling T."/>
            <person name="Choisne N."/>
            <person name="Couloux A."/>
            <person name="Denny R."/>
            <person name="Deshpande S."/>
            <person name="Dai X."/>
            <person name="Doyle J.J."/>
            <person name="Dudez A.M."/>
            <person name="Farmer A.D."/>
            <person name="Fouteau S."/>
            <person name="Franken C."/>
            <person name="Gibelin C."/>
            <person name="Gish J."/>
            <person name="Goldstein S."/>
            <person name="Gonzalez A.J."/>
            <person name="Green P.J."/>
            <person name="Hallab A."/>
            <person name="Hartog M."/>
            <person name="Hua A."/>
            <person name="Humphray S.J."/>
            <person name="Jeong D.H."/>
            <person name="Jing Y."/>
            <person name="Jocker A."/>
            <person name="Kenton S.M."/>
            <person name="Kim D.J."/>
            <person name="Klee K."/>
            <person name="Lai H."/>
            <person name="Lang C."/>
            <person name="Lin S."/>
            <person name="Macmil S.L."/>
            <person name="Magdelenat G."/>
            <person name="Matthews L."/>
            <person name="McCorrison J."/>
            <person name="Monaghan E.L."/>
            <person name="Mun J.H."/>
            <person name="Najar F.Z."/>
            <person name="Nicholson C."/>
            <person name="Noirot C."/>
            <person name="O'Bleness M."/>
            <person name="Paule C.R."/>
            <person name="Poulain J."/>
            <person name="Prion F."/>
            <person name="Qin B."/>
            <person name="Qu C."/>
            <person name="Retzel E.F."/>
            <person name="Riddle C."/>
            <person name="Sallet E."/>
            <person name="Samain S."/>
            <person name="Samson N."/>
            <person name="Sanders I."/>
            <person name="Saurat O."/>
            <person name="Scarpelli C."/>
            <person name="Schiex T."/>
            <person name="Segurens B."/>
            <person name="Severin A.J."/>
            <person name="Sherrier D.J."/>
            <person name="Shi R."/>
            <person name="Sims S."/>
            <person name="Singer S.R."/>
            <person name="Sinharoy S."/>
            <person name="Sterck L."/>
            <person name="Viollet A."/>
            <person name="Wang B.B."/>
            <person name="Wang K."/>
            <person name="Wang M."/>
            <person name="Wang X."/>
            <person name="Warfsmann J."/>
            <person name="Weissenbach J."/>
            <person name="White D.D."/>
            <person name="White J.D."/>
            <person name="Wiley G.B."/>
            <person name="Wincker P."/>
            <person name="Xing Y."/>
            <person name="Yang L."/>
            <person name="Yao Z."/>
            <person name="Ying F."/>
            <person name="Zhai J."/>
            <person name="Zhou L."/>
            <person name="Zuber A."/>
            <person name="Denarie J."/>
            <person name="Dixon R.A."/>
            <person name="May G.D."/>
            <person name="Schwartz D.C."/>
            <person name="Rogers J."/>
            <person name="Quetier F."/>
            <person name="Town C.D."/>
            <person name="Roe B.A."/>
        </authorList>
    </citation>
    <scope>NUCLEOTIDE SEQUENCE [LARGE SCALE GENOMIC DNA]</scope>
    <source>
        <strain evidence="2">A17</strain>
        <strain evidence="3 4">cv. Jemalong A17</strain>
    </source>
</reference>
<name>G7IGR2_MEDTR</name>
<dbReference type="OMA" id="ACFAYIM"/>
<keyword evidence="1" id="KW-0732">Signal</keyword>
<reference evidence="2 4" key="2">
    <citation type="journal article" date="2014" name="BMC Genomics">
        <title>An improved genome release (version Mt4.0) for the model legume Medicago truncatula.</title>
        <authorList>
            <person name="Tang H."/>
            <person name="Krishnakumar V."/>
            <person name="Bidwell S."/>
            <person name="Rosen B."/>
            <person name="Chan A."/>
            <person name="Zhou S."/>
            <person name="Gentzbittel L."/>
            <person name="Childs K.L."/>
            <person name="Yandell M."/>
            <person name="Gundlach H."/>
            <person name="Mayer K.F."/>
            <person name="Schwartz D.C."/>
            <person name="Town C.D."/>
        </authorList>
    </citation>
    <scope>GENOME REANNOTATION</scope>
    <source>
        <strain evidence="3 4">cv. Jemalong A17</strain>
    </source>
</reference>
<protein>
    <submittedName>
        <fullName evidence="2">Transmembrane protein, putative</fullName>
    </submittedName>
</protein>
<dbReference type="PaxDb" id="3880-AES65990"/>
<dbReference type="HOGENOM" id="CLU_190964_1_1_1"/>
<proteinExistence type="predicted"/>
<evidence type="ECO:0000313" key="2">
    <source>
        <dbReference type="EMBL" id="AES65990.1"/>
    </source>
</evidence>
<keyword evidence="2" id="KW-0812">Transmembrane</keyword>
<dbReference type="EnsemblPlants" id="AES65990">
    <property type="protein sequence ID" value="AES65990"/>
    <property type="gene ID" value="MTR_2g060160"/>
</dbReference>
<evidence type="ECO:0000313" key="4">
    <source>
        <dbReference type="Proteomes" id="UP000002051"/>
    </source>
</evidence>
<gene>
    <name evidence="2" type="ordered locus">MTR_2g060160</name>
</gene>
<dbReference type="Proteomes" id="UP000002051">
    <property type="component" value="Chromosome 2"/>
</dbReference>
<dbReference type="AlphaFoldDB" id="G7IGR2"/>
<reference evidence="3" key="3">
    <citation type="submission" date="2015-04" db="UniProtKB">
        <authorList>
            <consortium name="EnsemblPlants"/>
        </authorList>
    </citation>
    <scope>IDENTIFICATION</scope>
    <source>
        <strain evidence="3">cv. Jemalong A17</strain>
    </source>
</reference>
<sequence>MVSYTNQSYLFGIFCIFFIISSGLATSVMDRTFCTNPCTNYCYENCVSRGFPRGGHCVNGQAPNGICCCYEGDLLLF</sequence>
<dbReference type="EMBL" id="CM001218">
    <property type="protein sequence ID" value="AES65990.1"/>
    <property type="molecule type" value="Genomic_DNA"/>
</dbReference>
<feature type="chain" id="PRO_5014572192" evidence="1">
    <location>
        <begin position="26"/>
        <end position="77"/>
    </location>
</feature>